<feature type="transmembrane region" description="Helical" evidence="12">
    <location>
        <begin position="693"/>
        <end position="716"/>
    </location>
</feature>
<dbReference type="PROSITE" id="PS50836">
    <property type="entry name" value="DOMON"/>
    <property type="match status" value="2"/>
</dbReference>
<evidence type="ECO:0000256" key="13">
    <source>
        <dbReference type="SAM" id="SignalP"/>
    </source>
</evidence>
<accession>A0ABD0MAU6</accession>
<dbReference type="Gene3D" id="2.60.40.4060">
    <property type="entry name" value="Reeler domain"/>
    <property type="match status" value="1"/>
</dbReference>
<keyword evidence="18" id="KW-1185">Reference proteome</keyword>
<evidence type="ECO:0000256" key="4">
    <source>
        <dbReference type="ARBA" id="ARBA00022448"/>
    </source>
</evidence>
<evidence type="ECO:0000256" key="12">
    <source>
        <dbReference type="SAM" id="Phobius"/>
    </source>
</evidence>
<evidence type="ECO:0000256" key="1">
    <source>
        <dbReference type="ARBA" id="ARBA00001970"/>
    </source>
</evidence>
<evidence type="ECO:0000256" key="6">
    <source>
        <dbReference type="ARBA" id="ARBA00022982"/>
    </source>
</evidence>
<dbReference type="PANTHER" id="PTHR46902">
    <property type="entry name" value="DOMON DOMAIN-CONTAINING PROTEIN FRRS1L"/>
    <property type="match status" value="1"/>
</dbReference>
<dbReference type="InterPro" id="IPR042789">
    <property type="entry name" value="FRRS1L"/>
</dbReference>
<keyword evidence="4" id="KW-0813">Transport</keyword>
<evidence type="ECO:0000313" key="18">
    <source>
        <dbReference type="Proteomes" id="UP001519460"/>
    </source>
</evidence>
<evidence type="ECO:0000256" key="2">
    <source>
        <dbReference type="ARBA" id="ARBA00004141"/>
    </source>
</evidence>
<keyword evidence="10" id="KW-0325">Glycoprotein</keyword>
<feature type="chain" id="PRO_5044879072" description="Ferric-chelate reductase 1" evidence="13">
    <location>
        <begin position="25"/>
        <end position="883"/>
    </location>
</feature>
<dbReference type="Proteomes" id="UP001519460">
    <property type="component" value="Unassembled WGS sequence"/>
</dbReference>
<feature type="transmembrane region" description="Helical" evidence="12">
    <location>
        <begin position="728"/>
        <end position="748"/>
    </location>
</feature>
<feature type="signal peptide" evidence="13">
    <location>
        <begin position="1"/>
        <end position="24"/>
    </location>
</feature>
<gene>
    <name evidence="17" type="ORF">BaRGS_00000545</name>
</gene>
<keyword evidence="7 12" id="KW-1133">Transmembrane helix</keyword>
<feature type="non-terminal residue" evidence="17">
    <location>
        <position position="883"/>
    </location>
</feature>
<dbReference type="InterPro" id="IPR005018">
    <property type="entry name" value="DOMON_domain"/>
</dbReference>
<feature type="compositionally biased region" description="Low complexity" evidence="11">
    <location>
        <begin position="181"/>
        <end position="205"/>
    </location>
</feature>
<feature type="domain" description="DOMON" evidence="14">
    <location>
        <begin position="417"/>
        <end position="536"/>
    </location>
</feature>
<dbReference type="CDD" id="cd08760">
    <property type="entry name" value="Cyt_b561_FRRS1_like"/>
    <property type="match status" value="1"/>
</dbReference>
<keyword evidence="9 12" id="KW-0472">Membrane</keyword>
<evidence type="ECO:0000256" key="9">
    <source>
        <dbReference type="ARBA" id="ARBA00023136"/>
    </source>
</evidence>
<evidence type="ECO:0000256" key="10">
    <source>
        <dbReference type="ARBA" id="ARBA00023180"/>
    </source>
</evidence>
<dbReference type="PROSITE" id="PS50939">
    <property type="entry name" value="CYTOCHROME_B561"/>
    <property type="match status" value="1"/>
</dbReference>
<comment type="caution">
    <text evidence="17">The sequence shown here is derived from an EMBL/GenBank/DDBJ whole genome shotgun (WGS) entry which is preliminary data.</text>
</comment>
<protein>
    <recommendedName>
        <fullName evidence="19">Ferric-chelate reductase 1</fullName>
    </recommendedName>
</protein>
<keyword evidence="6" id="KW-0249">Electron transport</keyword>
<feature type="domain" description="Cytochrome b561" evidence="15">
    <location>
        <begin position="540"/>
        <end position="750"/>
    </location>
</feature>
<feature type="transmembrane region" description="Helical" evidence="12">
    <location>
        <begin position="619"/>
        <end position="640"/>
    </location>
</feature>
<evidence type="ECO:0000259" key="15">
    <source>
        <dbReference type="PROSITE" id="PS50939"/>
    </source>
</evidence>
<feature type="transmembrane region" description="Helical" evidence="12">
    <location>
        <begin position="574"/>
        <end position="598"/>
    </location>
</feature>
<feature type="region of interest" description="Disordered" evidence="11">
    <location>
        <begin position="172"/>
        <end position="215"/>
    </location>
</feature>
<dbReference type="Pfam" id="PF03351">
    <property type="entry name" value="DOMON"/>
    <property type="match status" value="2"/>
</dbReference>
<feature type="transmembrane region" description="Helical" evidence="12">
    <location>
        <begin position="660"/>
        <end position="681"/>
    </location>
</feature>
<keyword evidence="5 12" id="KW-0812">Transmembrane</keyword>
<evidence type="ECO:0000256" key="11">
    <source>
        <dbReference type="SAM" id="MobiDB-lite"/>
    </source>
</evidence>
<comment type="similarity">
    <text evidence="3">Belongs to the FRRS1 family.</text>
</comment>
<dbReference type="GO" id="GO:0016020">
    <property type="term" value="C:membrane"/>
    <property type="evidence" value="ECO:0007669"/>
    <property type="project" value="UniProtKB-SubCell"/>
</dbReference>
<dbReference type="EMBL" id="JACVVK020000002">
    <property type="protein sequence ID" value="KAK7508306.1"/>
    <property type="molecule type" value="Genomic_DNA"/>
</dbReference>
<evidence type="ECO:0000259" key="14">
    <source>
        <dbReference type="PROSITE" id="PS50836"/>
    </source>
</evidence>
<evidence type="ECO:0000313" key="17">
    <source>
        <dbReference type="EMBL" id="KAK7508306.1"/>
    </source>
</evidence>
<dbReference type="InterPro" id="IPR006593">
    <property type="entry name" value="Cyt_b561/ferric_Rdtase_TM"/>
</dbReference>
<dbReference type="AlphaFoldDB" id="A0ABD0MAU6"/>
<dbReference type="InterPro" id="IPR002861">
    <property type="entry name" value="Reeler_dom"/>
</dbReference>
<dbReference type="CDD" id="cd09628">
    <property type="entry name" value="DOMON_SDR_2_like"/>
    <property type="match status" value="1"/>
</dbReference>
<evidence type="ECO:0000256" key="3">
    <source>
        <dbReference type="ARBA" id="ARBA00009195"/>
    </source>
</evidence>
<dbReference type="InterPro" id="IPR042307">
    <property type="entry name" value="Reeler_sf"/>
</dbReference>
<dbReference type="Gene3D" id="1.20.120.1770">
    <property type="match status" value="1"/>
</dbReference>
<keyword evidence="8" id="KW-0408">Iron</keyword>
<keyword evidence="13" id="KW-0732">Signal</keyword>
<dbReference type="PANTHER" id="PTHR46902:SF1">
    <property type="entry name" value="DOMON DOMAIN-CONTAINING PROTEIN FRRS1L"/>
    <property type="match status" value="1"/>
</dbReference>
<reference evidence="17 18" key="1">
    <citation type="journal article" date="2023" name="Sci. Data">
        <title>Genome assembly of the Korean intertidal mud-creeper Batillaria attramentaria.</title>
        <authorList>
            <person name="Patra A.K."/>
            <person name="Ho P.T."/>
            <person name="Jun S."/>
            <person name="Lee S.J."/>
            <person name="Kim Y."/>
            <person name="Won Y.J."/>
        </authorList>
    </citation>
    <scope>NUCLEOTIDE SEQUENCE [LARGE SCALE GENOMIC DNA]</scope>
    <source>
        <strain evidence="17">Wonlab-2016</strain>
    </source>
</reference>
<dbReference type="Pfam" id="PF02014">
    <property type="entry name" value="Reeler"/>
    <property type="match status" value="1"/>
</dbReference>
<feature type="domain" description="DOMON" evidence="14">
    <location>
        <begin position="243"/>
        <end position="365"/>
    </location>
</feature>
<dbReference type="PROSITE" id="PS51019">
    <property type="entry name" value="REELIN"/>
    <property type="match status" value="1"/>
</dbReference>
<dbReference type="SMART" id="SM00664">
    <property type="entry name" value="DoH"/>
    <property type="match status" value="2"/>
</dbReference>
<comment type="subcellular location">
    <subcellularLocation>
        <location evidence="2">Membrane</location>
        <topology evidence="2">Multi-pass membrane protein</topology>
    </subcellularLocation>
</comment>
<feature type="domain" description="Reelin" evidence="16">
    <location>
        <begin position="21"/>
        <end position="181"/>
    </location>
</feature>
<comment type="cofactor">
    <cofactor evidence="1">
        <name>heme b</name>
        <dbReference type="ChEBI" id="CHEBI:60344"/>
    </cofactor>
</comment>
<proteinExistence type="inferred from homology"/>
<evidence type="ECO:0000259" key="16">
    <source>
        <dbReference type="PROSITE" id="PS51019"/>
    </source>
</evidence>
<organism evidence="17 18">
    <name type="scientific">Batillaria attramentaria</name>
    <dbReference type="NCBI Taxonomy" id="370345"/>
    <lineage>
        <taxon>Eukaryota</taxon>
        <taxon>Metazoa</taxon>
        <taxon>Spiralia</taxon>
        <taxon>Lophotrochozoa</taxon>
        <taxon>Mollusca</taxon>
        <taxon>Gastropoda</taxon>
        <taxon>Caenogastropoda</taxon>
        <taxon>Sorbeoconcha</taxon>
        <taxon>Cerithioidea</taxon>
        <taxon>Batillariidae</taxon>
        <taxon>Batillaria</taxon>
    </lineage>
</organism>
<name>A0ABD0MAU6_9CAEN</name>
<evidence type="ECO:0000256" key="8">
    <source>
        <dbReference type="ARBA" id="ARBA00023004"/>
    </source>
</evidence>
<evidence type="ECO:0000256" key="7">
    <source>
        <dbReference type="ARBA" id="ARBA00022989"/>
    </source>
</evidence>
<dbReference type="CDD" id="cd08544">
    <property type="entry name" value="Reeler"/>
    <property type="match status" value="1"/>
</dbReference>
<dbReference type="SMART" id="SM00665">
    <property type="entry name" value="B561"/>
    <property type="match status" value="1"/>
</dbReference>
<evidence type="ECO:0008006" key="19">
    <source>
        <dbReference type="Google" id="ProtNLM"/>
    </source>
</evidence>
<evidence type="ECO:0000256" key="5">
    <source>
        <dbReference type="ARBA" id="ARBA00022692"/>
    </source>
</evidence>
<sequence length="883" mass="96927">MTQPKHILSIFLPCLLSCLPGARAFSSGVRDINSVCTDMIPGHNLSPQTREAPYTVQVLPSSDFLPGDSIKVVVASDAPFKGFLLTALSTDDGLPIGTAVITDSAQSKLVCSDGATATHTSSAEKSEVSINWVAPDDIAPGSSVIFRATVVMNYQTFWTNIDSVQITAKAPPTTPAPLTPPTSATTLSAPQSSTTTPTGSVVLPPGSALPPATTPTKFDQYLREVPECGQTLGCFNDCSSGPCTFAITWQDLGDGLSMTMTFRLPPSDKIDVEYWIAVGFSKDTEMGDDSVTECTIEGDTVLVKQSYNDGLFNSYLDNKHAALSEMSGGVVDGILHCKFKRQKYYEVDPLVFDLNDDYYLMVASGEAMNGNKFPHTTHPVVSEGVIDLQGNKMKTDLKDPQCSRTKGCIHDCDNGPCSYMITWRDTGDDLLMTMTFRLPGSGGDHWIAIGFSKDMHMGDDSVTECISKGGEVFVKQSFNDGLSNFYLEDKQAGIKGMRGSVTDGVMRCEFTRQKKYPDDPKVFDLNMDFYLLVATGEAVNGEKLPHTSEPTESMKVIDLQTYVDVSGKEPKRSAFIYVHGILMIVAWVLFTSIGITTAKYGKPMWPKFKPFGDNIWFHFHRTVMALTAVFTLLGIILMAVECEGYCKLPNDVLGKTYWPLHPPLGIFVLLLTLANPIMAFFRPGPKAANRHVFNWMHWGVGVLAWILASLTMFIGLDLQRTHAPPEAVHVMLVWGVYHILFIVAMEILPRPLARCFEVVVQSTVKRGKVYDLERVRKDNDGYIADETSTDGTVTATRINDTSSVPSSDVTANKLPAKVNKEMSRDIRVEEKGKRNGYVLWTGVTVREPDQLKLPYSAGLWTDAIVISNDHVTEPDGDRTDTKV</sequence>